<dbReference type="EMBL" id="SEYY01002928">
    <property type="protein sequence ID" value="KAB7504531.1"/>
    <property type="molecule type" value="Genomic_DNA"/>
</dbReference>
<feature type="region of interest" description="Disordered" evidence="1">
    <location>
        <begin position="173"/>
        <end position="234"/>
    </location>
</feature>
<dbReference type="AlphaFoldDB" id="A0A5N5TDA3"/>
<dbReference type="Gene3D" id="3.80.10.10">
    <property type="entry name" value="Ribonuclease Inhibitor"/>
    <property type="match status" value="1"/>
</dbReference>
<dbReference type="Gene3D" id="1.20.1280.50">
    <property type="match status" value="1"/>
</dbReference>
<accession>A0A5N5TDA3</accession>
<dbReference type="OrthoDB" id="3134645at2759"/>
<feature type="compositionally biased region" description="Basic residues" evidence="1">
    <location>
        <begin position="213"/>
        <end position="224"/>
    </location>
</feature>
<reference evidence="3 4" key="1">
    <citation type="journal article" date="2019" name="PLoS Biol.">
        <title>Sex chromosomes control vertical transmission of feminizing Wolbachia symbionts in an isopod.</title>
        <authorList>
            <person name="Becking T."/>
            <person name="Chebbi M.A."/>
            <person name="Giraud I."/>
            <person name="Moumen B."/>
            <person name="Laverre T."/>
            <person name="Caubet Y."/>
            <person name="Peccoud J."/>
            <person name="Gilbert C."/>
            <person name="Cordaux R."/>
        </authorList>
    </citation>
    <scope>NUCLEOTIDE SEQUENCE [LARGE SCALE GENOMIC DNA]</scope>
    <source>
        <strain evidence="3">ANa2</strain>
        <tissue evidence="3">Whole body excluding digestive tract and cuticle</tissue>
    </source>
</reference>
<dbReference type="Proteomes" id="UP000326759">
    <property type="component" value="Unassembled WGS sequence"/>
</dbReference>
<name>A0A5N5TDA3_9CRUS</name>
<feature type="compositionally biased region" description="Polar residues" evidence="1">
    <location>
        <begin position="68"/>
        <end position="84"/>
    </location>
</feature>
<feature type="region of interest" description="Disordered" evidence="1">
    <location>
        <begin position="24"/>
        <end position="112"/>
    </location>
</feature>
<proteinExistence type="predicted"/>
<keyword evidence="4" id="KW-1185">Reference proteome</keyword>
<evidence type="ECO:0000313" key="3">
    <source>
        <dbReference type="EMBL" id="KAB7504531.1"/>
    </source>
</evidence>
<feature type="compositionally biased region" description="Polar residues" evidence="1">
    <location>
        <begin position="93"/>
        <end position="105"/>
    </location>
</feature>
<dbReference type="SUPFAM" id="SSF52047">
    <property type="entry name" value="RNI-like"/>
    <property type="match status" value="1"/>
</dbReference>
<feature type="domain" description="F-box" evidence="2">
    <location>
        <begin position="349"/>
        <end position="396"/>
    </location>
</feature>
<feature type="non-terminal residue" evidence="3">
    <location>
        <position position="1"/>
    </location>
</feature>
<dbReference type="InterPro" id="IPR001810">
    <property type="entry name" value="F-box_dom"/>
</dbReference>
<dbReference type="GO" id="GO:0019005">
    <property type="term" value="C:SCF ubiquitin ligase complex"/>
    <property type="evidence" value="ECO:0007669"/>
    <property type="project" value="InterPro"/>
</dbReference>
<dbReference type="InterPro" id="IPR032675">
    <property type="entry name" value="LRR_dom_sf"/>
</dbReference>
<evidence type="ECO:0000259" key="2">
    <source>
        <dbReference type="Pfam" id="PF12937"/>
    </source>
</evidence>
<feature type="compositionally biased region" description="Polar residues" evidence="1">
    <location>
        <begin position="300"/>
        <end position="311"/>
    </location>
</feature>
<feature type="compositionally biased region" description="Polar residues" evidence="1">
    <location>
        <begin position="29"/>
        <end position="54"/>
    </location>
</feature>
<dbReference type="Pfam" id="PF12937">
    <property type="entry name" value="F-box-like"/>
    <property type="match status" value="1"/>
</dbReference>
<evidence type="ECO:0000256" key="1">
    <source>
        <dbReference type="SAM" id="MobiDB-lite"/>
    </source>
</evidence>
<protein>
    <recommendedName>
        <fullName evidence="2">F-box domain-containing protein</fullName>
    </recommendedName>
</protein>
<dbReference type="InterPro" id="IPR047922">
    <property type="entry name" value="FBXL6_F-box"/>
</dbReference>
<gene>
    <name evidence="3" type="ORF">Anas_09277</name>
</gene>
<sequence>SSDFLEMPIESVGVDVKMLAVDMDPKTYSPMSGSDENMSSPPSVLTTASAGSCTPSSLPSAGSTPSSIPSAGSTPYQFVSQEESTVIKPLTPSDHQSIHPSTPDQPVTPEPTIASDLHGAELNDIGRCKKNLISGIDNTECFVSPSNERTMSDDVNERRQDCPCIMCEDKQSSQVSPCKNSEEQSISKLPASISKPKTKIKSPKFKDGESKSWRKSRLSNKNHHYQSEISGDSESTGIKIKIKRTLNALAPTEPKPTIASELSVSDSSLNSLNLLPNSMSCTIVKSPVKAKKNMKRKSSEITSISTASKNTELTKKKRSKSKSVDNSVKWGPPPSSIDGETQSDWACKIPSIALERIFLFATYSQGCIPFLLRMSRVCRSWRDASLKAHLWHSIDLSTNLIKNRSRTDKRLLWLIEHRLARVKDLNLSGWTEAITPIMLRRISELCPDLHSLNLSYCYKLHAENIHSLLFSSTNLKRLDLSNIMGTHKPTPRCAVGQQTLSELASSLGRNITHLAISNNTLSNVPFIINSLSVSD</sequence>
<feature type="compositionally biased region" description="Low complexity" evidence="1">
    <location>
        <begin position="55"/>
        <end position="67"/>
    </location>
</feature>
<evidence type="ECO:0000313" key="4">
    <source>
        <dbReference type="Proteomes" id="UP000326759"/>
    </source>
</evidence>
<feature type="region of interest" description="Disordered" evidence="1">
    <location>
        <begin position="288"/>
        <end position="337"/>
    </location>
</feature>
<comment type="caution">
    <text evidence="3">The sequence shown here is derived from an EMBL/GenBank/DDBJ whole genome shotgun (WGS) entry which is preliminary data.</text>
</comment>
<organism evidence="3 4">
    <name type="scientific">Armadillidium nasatum</name>
    <dbReference type="NCBI Taxonomy" id="96803"/>
    <lineage>
        <taxon>Eukaryota</taxon>
        <taxon>Metazoa</taxon>
        <taxon>Ecdysozoa</taxon>
        <taxon>Arthropoda</taxon>
        <taxon>Crustacea</taxon>
        <taxon>Multicrustacea</taxon>
        <taxon>Malacostraca</taxon>
        <taxon>Eumalacostraca</taxon>
        <taxon>Peracarida</taxon>
        <taxon>Isopoda</taxon>
        <taxon>Oniscidea</taxon>
        <taxon>Crinocheta</taxon>
        <taxon>Armadillidiidae</taxon>
        <taxon>Armadillidium</taxon>
    </lineage>
</organism>
<feature type="compositionally biased region" description="Polar residues" evidence="1">
    <location>
        <begin position="173"/>
        <end position="187"/>
    </location>
</feature>
<dbReference type="CDD" id="cd22119">
    <property type="entry name" value="F-box_FBXL6"/>
    <property type="match status" value="1"/>
</dbReference>